<proteinExistence type="predicted"/>
<reference evidence="1" key="1">
    <citation type="journal article" date="2021" name="Microb. Physiol.">
        <title>Proteogenomic Insights into the Physiology of Marine, Sulfate-Reducing, Filamentous Desulfonema limicola and Desulfonema magnum.</title>
        <authorList>
            <person name="Schnaars V."/>
            <person name="Wohlbrand L."/>
            <person name="Scheve S."/>
            <person name="Hinrichs C."/>
            <person name="Reinhardt R."/>
            <person name="Rabus R."/>
        </authorList>
    </citation>
    <scope>NUCLEOTIDE SEQUENCE</scope>
    <source>
        <strain evidence="1">5ac10</strain>
    </source>
</reference>
<keyword evidence="2" id="KW-1185">Reference proteome</keyword>
<gene>
    <name evidence="1" type="ORF">dnl_22350</name>
</gene>
<dbReference type="AlphaFoldDB" id="A0A975B6Y6"/>
<sequence length="73" mass="8347">MRFVQEHLETGICVFSGKDMFMMTVLHKQVTDLSGEDPTEAYRQREDKPESLAQQNVSFDSNGCQAGWFITTE</sequence>
<protein>
    <submittedName>
        <fullName evidence="1">Uncharacterized protein</fullName>
    </submittedName>
</protein>
<evidence type="ECO:0000313" key="2">
    <source>
        <dbReference type="Proteomes" id="UP000663720"/>
    </source>
</evidence>
<dbReference type="KEGG" id="dli:dnl_22350"/>
<organism evidence="1 2">
    <name type="scientific">Desulfonema limicola</name>
    <dbReference type="NCBI Taxonomy" id="45656"/>
    <lineage>
        <taxon>Bacteria</taxon>
        <taxon>Pseudomonadati</taxon>
        <taxon>Thermodesulfobacteriota</taxon>
        <taxon>Desulfobacteria</taxon>
        <taxon>Desulfobacterales</taxon>
        <taxon>Desulfococcaceae</taxon>
        <taxon>Desulfonema</taxon>
    </lineage>
</organism>
<dbReference type="Proteomes" id="UP000663720">
    <property type="component" value="Chromosome"/>
</dbReference>
<dbReference type="EMBL" id="CP061799">
    <property type="protein sequence ID" value="QTA79951.1"/>
    <property type="molecule type" value="Genomic_DNA"/>
</dbReference>
<accession>A0A975B6Y6</accession>
<dbReference type="RefSeq" id="WP_207691650.1">
    <property type="nucleotide sequence ID" value="NZ_CP061799.1"/>
</dbReference>
<evidence type="ECO:0000313" key="1">
    <source>
        <dbReference type="EMBL" id="QTA79951.1"/>
    </source>
</evidence>
<name>A0A975B6Y6_9BACT</name>